<evidence type="ECO:0000256" key="1">
    <source>
        <dbReference type="ARBA" id="ARBA00022729"/>
    </source>
</evidence>
<sequence>MRLGRALTALVALALTTGASLAEPLRGPVDVAARRVAAGRPAGLYVCPNAPPPIGEVRSVDYFTDPARSIIDKDALERHRALVKPMEDAARSLQAMAESYVKSAPVMSDIAQCATDWLAGWAEADALLGQPDSQAAQHLRATLTAALALPWSVLREDRGIQSSRRRAVDGWFRALGMEVRDDYIDADAGEPGEKGGAWPVAAAALTAAVADDRALFEWSIGALEKEAARIRPDGTLAEEMTRKARARYAHLGTMTAMLLVETVMNRNGRSLSSTELASLERLKDLLVVSYRDGNPIEKMTKVKQVWPGKDGAWLNCWAEIWQSRRPDPKLATLMAPDGRPIKWTWCGGDASLYFGPVATQ</sequence>
<dbReference type="SUPFAM" id="SSF48230">
    <property type="entry name" value="Chondroitin AC/alginate lyase"/>
    <property type="match status" value="1"/>
</dbReference>
<evidence type="ECO:0000259" key="4">
    <source>
        <dbReference type="Pfam" id="PF05426"/>
    </source>
</evidence>
<dbReference type="InterPro" id="IPR008397">
    <property type="entry name" value="Alginate_lyase_dom"/>
</dbReference>
<feature type="domain" description="Alginate lyase" evidence="4">
    <location>
        <begin position="85"/>
        <end position="292"/>
    </location>
</feature>
<evidence type="ECO:0000313" key="6">
    <source>
        <dbReference type="Proteomes" id="UP001597295"/>
    </source>
</evidence>
<name>A0ABW5DNH0_9PROT</name>
<evidence type="ECO:0000256" key="2">
    <source>
        <dbReference type="ARBA" id="ARBA00023239"/>
    </source>
</evidence>
<reference evidence="6" key="1">
    <citation type="journal article" date="2019" name="Int. J. Syst. Evol. Microbiol.">
        <title>The Global Catalogue of Microorganisms (GCM) 10K type strain sequencing project: providing services to taxonomists for standard genome sequencing and annotation.</title>
        <authorList>
            <consortium name="The Broad Institute Genomics Platform"/>
            <consortium name="The Broad Institute Genome Sequencing Center for Infectious Disease"/>
            <person name="Wu L."/>
            <person name="Ma J."/>
        </authorList>
    </citation>
    <scope>NUCLEOTIDE SEQUENCE [LARGE SCALE GENOMIC DNA]</scope>
    <source>
        <strain evidence="6">CGMCC 1.19062</strain>
    </source>
</reference>
<gene>
    <name evidence="5" type="ORF">ACFSM5_07135</name>
</gene>
<dbReference type="Proteomes" id="UP001597295">
    <property type="component" value="Unassembled WGS sequence"/>
</dbReference>
<organism evidence="5 6">
    <name type="scientific">Lacibacterium aquatile</name>
    <dbReference type="NCBI Taxonomy" id="1168082"/>
    <lineage>
        <taxon>Bacteria</taxon>
        <taxon>Pseudomonadati</taxon>
        <taxon>Pseudomonadota</taxon>
        <taxon>Alphaproteobacteria</taxon>
        <taxon>Rhodospirillales</taxon>
        <taxon>Rhodospirillaceae</taxon>
    </lineage>
</organism>
<dbReference type="Pfam" id="PF05426">
    <property type="entry name" value="Alginate_lyase"/>
    <property type="match status" value="1"/>
</dbReference>
<proteinExistence type="predicted"/>
<dbReference type="EMBL" id="JBHUIP010000005">
    <property type="protein sequence ID" value="MFD2262657.1"/>
    <property type="molecule type" value="Genomic_DNA"/>
</dbReference>
<dbReference type="InterPro" id="IPR008929">
    <property type="entry name" value="Chondroitin_lyas"/>
</dbReference>
<evidence type="ECO:0000256" key="3">
    <source>
        <dbReference type="SAM" id="SignalP"/>
    </source>
</evidence>
<accession>A0ABW5DNH0</accession>
<feature type="chain" id="PRO_5047187643" evidence="3">
    <location>
        <begin position="23"/>
        <end position="360"/>
    </location>
</feature>
<protein>
    <submittedName>
        <fullName evidence="5">Alginate lyase family protein</fullName>
    </submittedName>
</protein>
<dbReference type="RefSeq" id="WP_379875621.1">
    <property type="nucleotide sequence ID" value="NZ_JBHUIP010000005.1"/>
</dbReference>
<dbReference type="GO" id="GO:0016829">
    <property type="term" value="F:lyase activity"/>
    <property type="evidence" value="ECO:0007669"/>
    <property type="project" value="UniProtKB-KW"/>
</dbReference>
<dbReference type="Gene3D" id="1.50.10.100">
    <property type="entry name" value="Chondroitin AC/alginate lyase"/>
    <property type="match status" value="1"/>
</dbReference>
<keyword evidence="1 3" id="KW-0732">Signal</keyword>
<comment type="caution">
    <text evidence="5">The sequence shown here is derived from an EMBL/GenBank/DDBJ whole genome shotgun (WGS) entry which is preliminary data.</text>
</comment>
<evidence type="ECO:0000313" key="5">
    <source>
        <dbReference type="EMBL" id="MFD2262657.1"/>
    </source>
</evidence>
<keyword evidence="2 5" id="KW-0456">Lyase</keyword>
<feature type="signal peptide" evidence="3">
    <location>
        <begin position="1"/>
        <end position="22"/>
    </location>
</feature>
<keyword evidence="6" id="KW-1185">Reference proteome</keyword>